<comment type="caution">
    <text evidence="1">The sequence shown here is derived from an EMBL/GenBank/DDBJ whole genome shotgun (WGS) entry which is preliminary data.</text>
</comment>
<accession>A0A9W9IWS4</accession>
<keyword evidence="2" id="KW-1185">Reference proteome</keyword>
<dbReference type="AlphaFoldDB" id="A0A9W9IWS4"/>
<sequence>MIPYGHDGTCANWGIADVLGETNTLFTHAINAIDSLIKGPLPNVEESVNRLNVASAFFGILYKQQKSGELYVFKGKDNLGKVREYYTKARSFMNAKRTDRWRLQCGDEDLEWKTTLGDLGYTKRNMMLQSIPDPTSLAKALQEDQSFQTKKKDISTYKGVFWSKYWSHKVGDLYPIDSQYFIGIGPDAEPKGSFFETTRSVGSTYTGGDTNSALAKEVLLLSKDFHSSRSLPQAEIDINSRHIRDIEDVQTRAGHLLHELMHMSTHKLEDSEIIEDWDAVGSDKVASTLEDCIGLGFEEFGNKAHLLITHAYSYQYFAEASYFEDINWWPEGWDFNIGDCPGDDDE</sequence>
<dbReference type="InterPro" id="IPR024079">
    <property type="entry name" value="MetalloPept_cat_dom_sf"/>
</dbReference>
<dbReference type="GO" id="GO:0008237">
    <property type="term" value="F:metallopeptidase activity"/>
    <property type="evidence" value="ECO:0007669"/>
    <property type="project" value="InterPro"/>
</dbReference>
<evidence type="ECO:0000313" key="2">
    <source>
        <dbReference type="Proteomes" id="UP001146351"/>
    </source>
</evidence>
<dbReference type="OrthoDB" id="412874at2759"/>
<protein>
    <submittedName>
        <fullName evidence="1">Uncharacterized protein</fullName>
    </submittedName>
</protein>
<dbReference type="Gene3D" id="3.40.390.10">
    <property type="entry name" value="Collagenase (Catalytic Domain)"/>
    <property type="match status" value="1"/>
</dbReference>
<organism evidence="1 2">
    <name type="scientific">Penicillium capsulatum</name>
    <dbReference type="NCBI Taxonomy" id="69766"/>
    <lineage>
        <taxon>Eukaryota</taxon>
        <taxon>Fungi</taxon>
        <taxon>Dikarya</taxon>
        <taxon>Ascomycota</taxon>
        <taxon>Pezizomycotina</taxon>
        <taxon>Eurotiomycetes</taxon>
        <taxon>Eurotiomycetidae</taxon>
        <taxon>Eurotiales</taxon>
        <taxon>Aspergillaceae</taxon>
        <taxon>Penicillium</taxon>
    </lineage>
</organism>
<proteinExistence type="predicted"/>
<reference evidence="1" key="1">
    <citation type="submission" date="2022-11" db="EMBL/GenBank/DDBJ databases">
        <authorList>
            <person name="Petersen C."/>
        </authorList>
    </citation>
    <scope>NUCLEOTIDE SEQUENCE</scope>
    <source>
        <strain evidence="1">IBT 21917</strain>
    </source>
</reference>
<dbReference type="EMBL" id="JAPQKO010000001">
    <property type="protein sequence ID" value="KAJ5183301.1"/>
    <property type="molecule type" value="Genomic_DNA"/>
</dbReference>
<reference evidence="1" key="2">
    <citation type="journal article" date="2023" name="IMA Fungus">
        <title>Comparative genomic study of the Penicillium genus elucidates a diverse pangenome and 15 lateral gene transfer events.</title>
        <authorList>
            <person name="Petersen C."/>
            <person name="Sorensen T."/>
            <person name="Nielsen M.R."/>
            <person name="Sondergaard T.E."/>
            <person name="Sorensen J.L."/>
            <person name="Fitzpatrick D.A."/>
            <person name="Frisvad J.C."/>
            <person name="Nielsen K.L."/>
        </authorList>
    </citation>
    <scope>NUCLEOTIDE SEQUENCE</scope>
    <source>
        <strain evidence="1">IBT 21917</strain>
    </source>
</reference>
<gene>
    <name evidence="1" type="ORF">N7492_000917</name>
</gene>
<dbReference type="Proteomes" id="UP001146351">
    <property type="component" value="Unassembled WGS sequence"/>
</dbReference>
<evidence type="ECO:0000313" key="1">
    <source>
        <dbReference type="EMBL" id="KAJ5183301.1"/>
    </source>
</evidence>
<name>A0A9W9IWS4_9EURO</name>